<dbReference type="InterPro" id="IPR036116">
    <property type="entry name" value="FN3_sf"/>
</dbReference>
<feature type="chain" id="PRO_5009582421" description="Fibronectin type-III domain-containing protein" evidence="2">
    <location>
        <begin position="25"/>
        <end position="706"/>
    </location>
</feature>
<dbReference type="Gene3D" id="1.10.101.10">
    <property type="entry name" value="PGBD-like superfamily/PGBD"/>
    <property type="match status" value="1"/>
</dbReference>
<comment type="caution">
    <text evidence="4">The sequence shown here is derived from an EMBL/GenBank/DDBJ whole genome shotgun (WGS) entry which is preliminary data.</text>
</comment>
<dbReference type="SUPFAM" id="SSF47090">
    <property type="entry name" value="PGBD-like"/>
    <property type="match status" value="1"/>
</dbReference>
<reference evidence="4 5" key="1">
    <citation type="journal article" date="2016" name="Nat. Commun.">
        <title>Thousands of microbial genomes shed light on interconnected biogeochemical processes in an aquifer system.</title>
        <authorList>
            <person name="Anantharaman K."/>
            <person name="Brown C.T."/>
            <person name="Hug L.A."/>
            <person name="Sharon I."/>
            <person name="Castelle C.J."/>
            <person name="Probst A.J."/>
            <person name="Thomas B.C."/>
            <person name="Singh A."/>
            <person name="Wilkins M.J."/>
            <person name="Karaoz U."/>
            <person name="Brodie E.L."/>
            <person name="Williams K.H."/>
            <person name="Hubbard S.S."/>
            <person name="Banfield J.F."/>
        </authorList>
    </citation>
    <scope>NUCLEOTIDE SEQUENCE [LARGE SCALE GENOMIC DNA]</scope>
</reference>
<sequence>MNTKLCGVVSVLLFVLFIPFTTFAVSPQVTSNTTTIAELMQQIAVLQVQIEELKADLANTKQELAVVKEEIRITKTLRRGMEDEEVKKLQEFLSTMPDVYPEGLITGYFGFLTEKAVKKFQEKNASDVLKPLGLSKGTGFVGMKTMEKMNDVLDESGVLSNAASTNEEKVTICHFPPENPINKQTIAIGVSALPAHKTHGDTVGACNNEQVSPIQNPSPTSTACTTDAKMCSDGSSVARISPKCEFAPCSVIPVSQYYIKITAPSRWETWTTGSSVYIKWTSNIPATHNIMIVRVRDSAGSEFNLLRDTQNDGIELLTIPSTLASGMYHFEMKTVFGNQTVFSEIEGIITIVNLNNPGLTPVTETKIITPSVDGGHGVLGGTSVVAVGSDQTFTITPMPGYQVASVIVDGVNQGSMMSYTFTNVQTNHSIAVSFSPIQTASTAQYAITVTQGVGGTISPGTISIASGGGKTFTITPGSGYQISTVTVDGVNQGAISTYTFTNVTSAHTITLTTTPLSVPQPVSGFTMSAGAPGFLSFSWTPRNDVAGYRIYLTNTATNITTTRDFSPANQSGVGNFGYEQGVQYSAFIVSVDAAGNISIPSNTLTAITTKLTRPTNLTVSATSPTAVSLAWTASEGIVYKYKITRWTGSVSMNSPQSIMEVLAPATSYVDATVGPGVTYIYWVKSVSVENYQSVDISAPAITTPTT</sequence>
<dbReference type="AlphaFoldDB" id="A0A1G2CW68"/>
<organism evidence="4 5">
    <name type="scientific">Candidatus Lloydbacteria bacterium RIFCSPHIGHO2_01_FULL_49_22</name>
    <dbReference type="NCBI Taxonomy" id="1798658"/>
    <lineage>
        <taxon>Bacteria</taxon>
        <taxon>Candidatus Lloydiibacteriota</taxon>
    </lineage>
</organism>
<dbReference type="CDD" id="cd00063">
    <property type="entry name" value="FN3"/>
    <property type="match status" value="1"/>
</dbReference>
<dbReference type="InterPro" id="IPR003961">
    <property type="entry name" value="FN3_dom"/>
</dbReference>
<accession>A0A1G2CW68</accession>
<dbReference type="InterPro" id="IPR013783">
    <property type="entry name" value="Ig-like_fold"/>
</dbReference>
<feature type="domain" description="Fibronectin type-III" evidence="3">
    <location>
        <begin position="613"/>
        <end position="706"/>
    </location>
</feature>
<proteinExistence type="predicted"/>
<dbReference type="Pfam" id="PF01471">
    <property type="entry name" value="PG_binding_1"/>
    <property type="match status" value="1"/>
</dbReference>
<feature type="domain" description="Fibronectin type-III" evidence="3">
    <location>
        <begin position="518"/>
        <end position="612"/>
    </location>
</feature>
<evidence type="ECO:0000313" key="5">
    <source>
        <dbReference type="Proteomes" id="UP000177122"/>
    </source>
</evidence>
<feature type="signal peptide" evidence="2">
    <location>
        <begin position="1"/>
        <end position="24"/>
    </location>
</feature>
<protein>
    <recommendedName>
        <fullName evidence="3">Fibronectin type-III domain-containing protein</fullName>
    </recommendedName>
</protein>
<dbReference type="SMART" id="SM00060">
    <property type="entry name" value="FN3"/>
    <property type="match status" value="3"/>
</dbReference>
<gene>
    <name evidence="4" type="ORF">A2845_04505</name>
</gene>
<evidence type="ECO:0000256" key="2">
    <source>
        <dbReference type="SAM" id="SignalP"/>
    </source>
</evidence>
<name>A0A1G2CW68_9BACT</name>
<dbReference type="Pfam" id="PF00041">
    <property type="entry name" value="fn3"/>
    <property type="match status" value="1"/>
</dbReference>
<dbReference type="EMBL" id="MHLI01000008">
    <property type="protein sequence ID" value="OGZ05594.1"/>
    <property type="molecule type" value="Genomic_DNA"/>
</dbReference>
<dbReference type="SUPFAM" id="SSF49265">
    <property type="entry name" value="Fibronectin type III"/>
    <property type="match status" value="2"/>
</dbReference>
<dbReference type="Proteomes" id="UP000177122">
    <property type="component" value="Unassembled WGS sequence"/>
</dbReference>
<dbReference type="InterPro" id="IPR002477">
    <property type="entry name" value="Peptidoglycan-bd-like"/>
</dbReference>
<keyword evidence="2" id="KW-0732">Signal</keyword>
<evidence type="ECO:0000256" key="1">
    <source>
        <dbReference type="SAM" id="Coils"/>
    </source>
</evidence>
<dbReference type="PROSITE" id="PS50853">
    <property type="entry name" value="FN3"/>
    <property type="match status" value="2"/>
</dbReference>
<keyword evidence="1" id="KW-0175">Coiled coil</keyword>
<feature type="coiled-coil region" evidence="1">
    <location>
        <begin position="36"/>
        <end position="70"/>
    </location>
</feature>
<evidence type="ECO:0000259" key="3">
    <source>
        <dbReference type="PROSITE" id="PS50853"/>
    </source>
</evidence>
<dbReference type="InterPro" id="IPR036366">
    <property type="entry name" value="PGBDSf"/>
</dbReference>
<evidence type="ECO:0000313" key="4">
    <source>
        <dbReference type="EMBL" id="OGZ05594.1"/>
    </source>
</evidence>
<dbReference type="Gene3D" id="2.60.40.10">
    <property type="entry name" value="Immunoglobulins"/>
    <property type="match status" value="2"/>
</dbReference>
<dbReference type="InterPro" id="IPR036365">
    <property type="entry name" value="PGBD-like_sf"/>
</dbReference>